<comment type="caution">
    <text evidence="10">The sequence shown here is derived from an EMBL/GenBank/DDBJ whole genome shotgun (WGS) entry which is preliminary data.</text>
</comment>
<dbReference type="RefSeq" id="WP_165960585.1">
    <property type="nucleotide sequence ID" value="NZ_SLWS01000005.1"/>
</dbReference>
<keyword evidence="4 5" id="KW-0720">Serine protease</keyword>
<protein>
    <submittedName>
        <fullName evidence="10">Subtilase family protein</fullName>
    </submittedName>
</protein>
<dbReference type="Gene3D" id="3.40.50.200">
    <property type="entry name" value="Peptidase S8/S53 domain"/>
    <property type="match status" value="1"/>
</dbReference>
<evidence type="ECO:0000256" key="3">
    <source>
        <dbReference type="ARBA" id="ARBA00022801"/>
    </source>
</evidence>
<reference evidence="10 11" key="1">
    <citation type="submission" date="2019-03" db="EMBL/GenBank/DDBJ databases">
        <title>Genomic Encyclopedia of Type Strains, Phase IV (KMG-IV): sequencing the most valuable type-strain genomes for metagenomic binning, comparative biology and taxonomic classification.</title>
        <authorList>
            <person name="Goeker M."/>
        </authorList>
    </citation>
    <scope>NUCLEOTIDE SEQUENCE [LARGE SCALE GENOMIC DNA]</scope>
    <source>
        <strain evidence="10 11">DSM 45934</strain>
    </source>
</reference>
<evidence type="ECO:0000256" key="1">
    <source>
        <dbReference type="ARBA" id="ARBA00011073"/>
    </source>
</evidence>
<dbReference type="InterPro" id="IPR036852">
    <property type="entry name" value="Peptidase_S8/S53_dom_sf"/>
</dbReference>
<feature type="signal peptide" evidence="8">
    <location>
        <begin position="1"/>
        <end position="26"/>
    </location>
</feature>
<feature type="region of interest" description="Disordered" evidence="7">
    <location>
        <begin position="104"/>
        <end position="139"/>
    </location>
</feature>
<dbReference type="PROSITE" id="PS00137">
    <property type="entry name" value="SUBTILASE_HIS"/>
    <property type="match status" value="1"/>
</dbReference>
<evidence type="ECO:0000256" key="6">
    <source>
        <dbReference type="RuleBase" id="RU003355"/>
    </source>
</evidence>
<dbReference type="GO" id="GO:0006508">
    <property type="term" value="P:proteolysis"/>
    <property type="evidence" value="ECO:0007669"/>
    <property type="project" value="UniProtKB-KW"/>
</dbReference>
<dbReference type="PROSITE" id="PS00138">
    <property type="entry name" value="SUBTILASE_SER"/>
    <property type="match status" value="1"/>
</dbReference>
<dbReference type="InterPro" id="IPR050131">
    <property type="entry name" value="Peptidase_S8_subtilisin-like"/>
</dbReference>
<organism evidence="10 11">
    <name type="scientific">Actinocrispum wychmicini</name>
    <dbReference type="NCBI Taxonomy" id="1213861"/>
    <lineage>
        <taxon>Bacteria</taxon>
        <taxon>Bacillati</taxon>
        <taxon>Actinomycetota</taxon>
        <taxon>Actinomycetes</taxon>
        <taxon>Pseudonocardiales</taxon>
        <taxon>Pseudonocardiaceae</taxon>
        <taxon>Actinocrispum</taxon>
    </lineage>
</organism>
<evidence type="ECO:0000256" key="2">
    <source>
        <dbReference type="ARBA" id="ARBA00022670"/>
    </source>
</evidence>
<dbReference type="InterPro" id="IPR023827">
    <property type="entry name" value="Peptidase_S8_Asp-AS"/>
</dbReference>
<dbReference type="InterPro" id="IPR000209">
    <property type="entry name" value="Peptidase_S8/S53_dom"/>
</dbReference>
<keyword evidence="8" id="KW-0732">Signal</keyword>
<dbReference type="PROSITE" id="PS51892">
    <property type="entry name" value="SUBTILASE"/>
    <property type="match status" value="1"/>
</dbReference>
<keyword evidence="3 5" id="KW-0378">Hydrolase</keyword>
<evidence type="ECO:0000313" key="10">
    <source>
        <dbReference type="EMBL" id="TCO58454.1"/>
    </source>
</evidence>
<gene>
    <name evidence="10" type="ORF">EV192_105523</name>
</gene>
<dbReference type="GO" id="GO:0004252">
    <property type="term" value="F:serine-type endopeptidase activity"/>
    <property type="evidence" value="ECO:0007669"/>
    <property type="project" value="UniProtKB-UniRule"/>
</dbReference>
<sequence>MRKTLIAAVSALPALLLTVVATPAQSATAIEYGVLAAEGVSPDVVARGIQGSGGTVLRRNDAVGLFTVSAPDGFAAKVAKVRGVFSVSLSRPIGQVPTGAKLKSSRDAVEKEGVGSPAGLAAKNRAPKPVGTDPLDDNQWGLKSVRSDLARTKQAGDRRVKVGILDTGVDATNPDIAPNFDRALSRNFTRDIPFDENGNVVDGPCEFRGCVDPSDVDNGGHGTHVAGIIAAAANGFGLSGVAPGVSIVNIRGGQDSGFFFLQPVVDALTYSGDAGLNVVNMSFFVDPWLYNCDNNPADTPEQQAQQRLIKTAITRALNYAHRKGVTLVSAYGNQHTDNGRPVPDTTSPDYPVNTTHTRTIDKATCASLPSDGPHVINVASFGPSQAKADYSTYGLQGISVSAPGGYFRDGLGTPWYRTLDNEILSTYPRNVAETEGLIDAAGNVTPDGVAAGVKTVTTKGGALAVYRPLQGTSMASPHAAGVAALIVSQFGKVKGDRVTMDPDKVERVLAGTAAKIPCPTPRTVDYTVVGRPADWNATCEGTLDFNGFYGHGGVDAWSAVTHGADFLR</sequence>
<feature type="compositionally biased region" description="Basic and acidic residues" evidence="7">
    <location>
        <begin position="104"/>
        <end position="113"/>
    </location>
</feature>
<feature type="active site" description="Charge relay system" evidence="5">
    <location>
        <position position="473"/>
    </location>
</feature>
<dbReference type="EMBL" id="SLWS01000005">
    <property type="protein sequence ID" value="TCO58454.1"/>
    <property type="molecule type" value="Genomic_DNA"/>
</dbReference>
<feature type="domain" description="Peptidase S8/S53" evidence="9">
    <location>
        <begin position="158"/>
        <end position="524"/>
    </location>
</feature>
<comment type="similarity">
    <text evidence="1 5 6">Belongs to the peptidase S8 family.</text>
</comment>
<feature type="active site" description="Charge relay system" evidence="5">
    <location>
        <position position="221"/>
    </location>
</feature>
<dbReference type="InterPro" id="IPR023828">
    <property type="entry name" value="Peptidase_S8_Ser-AS"/>
</dbReference>
<evidence type="ECO:0000256" key="8">
    <source>
        <dbReference type="SAM" id="SignalP"/>
    </source>
</evidence>
<feature type="active site" description="Charge relay system" evidence="5">
    <location>
        <position position="166"/>
    </location>
</feature>
<dbReference type="InterPro" id="IPR015500">
    <property type="entry name" value="Peptidase_S8_subtilisin-rel"/>
</dbReference>
<dbReference type="PANTHER" id="PTHR43806">
    <property type="entry name" value="PEPTIDASE S8"/>
    <property type="match status" value="1"/>
</dbReference>
<name>A0A4R2JHB8_9PSEU</name>
<keyword evidence="11" id="KW-1185">Reference proteome</keyword>
<evidence type="ECO:0000256" key="5">
    <source>
        <dbReference type="PROSITE-ProRule" id="PRU01240"/>
    </source>
</evidence>
<evidence type="ECO:0000313" key="11">
    <source>
        <dbReference type="Proteomes" id="UP000295680"/>
    </source>
</evidence>
<dbReference type="PRINTS" id="PR00723">
    <property type="entry name" value="SUBTILISIN"/>
</dbReference>
<evidence type="ECO:0000256" key="4">
    <source>
        <dbReference type="ARBA" id="ARBA00022825"/>
    </source>
</evidence>
<dbReference type="SUPFAM" id="SSF52743">
    <property type="entry name" value="Subtilisin-like"/>
    <property type="match status" value="1"/>
</dbReference>
<dbReference type="InterPro" id="IPR022398">
    <property type="entry name" value="Peptidase_S8_His-AS"/>
</dbReference>
<dbReference type="PROSITE" id="PS00136">
    <property type="entry name" value="SUBTILASE_ASP"/>
    <property type="match status" value="1"/>
</dbReference>
<dbReference type="PANTHER" id="PTHR43806:SF11">
    <property type="entry name" value="CEREVISIN-RELATED"/>
    <property type="match status" value="1"/>
</dbReference>
<dbReference type="AlphaFoldDB" id="A0A4R2JHB8"/>
<evidence type="ECO:0000259" key="9">
    <source>
        <dbReference type="Pfam" id="PF00082"/>
    </source>
</evidence>
<feature type="chain" id="PRO_5020975932" evidence="8">
    <location>
        <begin position="27"/>
        <end position="568"/>
    </location>
</feature>
<accession>A0A4R2JHB8</accession>
<evidence type="ECO:0000256" key="7">
    <source>
        <dbReference type="SAM" id="MobiDB-lite"/>
    </source>
</evidence>
<dbReference type="Proteomes" id="UP000295680">
    <property type="component" value="Unassembled WGS sequence"/>
</dbReference>
<keyword evidence="2 5" id="KW-0645">Protease</keyword>
<dbReference type="Pfam" id="PF00082">
    <property type="entry name" value="Peptidase_S8"/>
    <property type="match status" value="1"/>
</dbReference>
<proteinExistence type="inferred from homology"/>